<dbReference type="PROSITE" id="PS00107">
    <property type="entry name" value="PROTEIN_KINASE_ATP"/>
    <property type="match status" value="1"/>
</dbReference>
<feature type="compositionally biased region" description="Basic and acidic residues" evidence="8">
    <location>
        <begin position="22"/>
        <end position="31"/>
    </location>
</feature>
<dbReference type="EMBL" id="JXXN02002313">
    <property type="protein sequence ID" value="THD23139.1"/>
    <property type="molecule type" value="Genomic_DNA"/>
</dbReference>
<dbReference type="InterPro" id="IPR008271">
    <property type="entry name" value="Ser/Thr_kinase_AS"/>
</dbReference>
<feature type="region of interest" description="Disordered" evidence="8">
    <location>
        <begin position="511"/>
        <end position="570"/>
    </location>
</feature>
<dbReference type="GO" id="GO:0005634">
    <property type="term" value="C:nucleus"/>
    <property type="evidence" value="ECO:0007669"/>
    <property type="project" value="TreeGrafter"/>
</dbReference>
<feature type="region of interest" description="Disordered" evidence="8">
    <location>
        <begin position="341"/>
        <end position="362"/>
    </location>
</feature>
<protein>
    <submittedName>
        <fullName evidence="10">Glycogen synthase kinase-3 beta</fullName>
    </submittedName>
</protein>
<dbReference type="GO" id="GO:0032436">
    <property type="term" value="P:positive regulation of proteasomal ubiquitin-dependent protein catabolic process"/>
    <property type="evidence" value="ECO:0007669"/>
    <property type="project" value="TreeGrafter"/>
</dbReference>
<dbReference type="GO" id="GO:0070507">
    <property type="term" value="P:regulation of microtubule cytoskeleton organization"/>
    <property type="evidence" value="ECO:0007669"/>
    <property type="project" value="TreeGrafter"/>
</dbReference>
<dbReference type="GO" id="GO:0005524">
    <property type="term" value="F:ATP binding"/>
    <property type="evidence" value="ECO:0007669"/>
    <property type="project" value="UniProtKB-UniRule"/>
</dbReference>
<dbReference type="Pfam" id="PF00069">
    <property type="entry name" value="Pkinase"/>
    <property type="match status" value="1"/>
</dbReference>
<name>A0A4E0R463_FASHE</name>
<dbReference type="SMART" id="SM00220">
    <property type="entry name" value="S_TKc"/>
    <property type="match status" value="1"/>
</dbReference>
<dbReference type="GO" id="GO:0030154">
    <property type="term" value="P:cell differentiation"/>
    <property type="evidence" value="ECO:0007669"/>
    <property type="project" value="TreeGrafter"/>
</dbReference>
<evidence type="ECO:0000313" key="10">
    <source>
        <dbReference type="EMBL" id="THD23139.1"/>
    </source>
</evidence>
<keyword evidence="2" id="KW-0723">Serine/threonine-protein kinase</keyword>
<sequence length="570" mass="63410">MSTVHGEHHVSESLHGSTSKIPNERERERVSVEAVQVPQGNTVRITYGNVKAVGTGSFGVVYAALLSDDREVAVKKVLQDERYKNRELQILKEMRHPNVVSLYYYFYSHSSSKPGETYLNLVQEFVPQTLSRLIKHYWRIRQVIPLAYVKLYSFQLLRGLAYIHSREVCHRDIKPQNLLINPNLGLLKICDFGSAKILSPSEPNVSYICSRYYRAPELIFGATHYTVRIDMWSAGCVIGELLLGRPLFPGGSGVDQLVEIIKVLGTPTPEQVLEMNPQYSEFKFPNVVGCPWEKLIRYRSKDASFDVLRKLLVYSPKSRSSASQILSDSFFADLIFPPPGHPPNATGHLPNGRPAPQFPNDFTDDGKFKQLTYLPDDLVSRIRACRDAANLASAQNVGANTEHSNNASFVPSGYLQRSGHISSCNYDNHSSVDDTLITSRSARPVSGITVTSQNDSSRRLSTGSRHRSLMTTSVIDMRTNPLARHRLNGTGNSVTLTSGTGPVTIAEPIKRAQTARHMSNTQMSRSMHPDLDDQPDSGTLTTRKCATRSRSGYATRSNLSNGSSLRPTND</sequence>
<dbReference type="FunFam" id="1.10.510.10:FF:000082">
    <property type="entry name" value="Shaggy-related protein kinase kappa"/>
    <property type="match status" value="1"/>
</dbReference>
<evidence type="ECO:0000256" key="4">
    <source>
        <dbReference type="ARBA" id="ARBA00022741"/>
    </source>
</evidence>
<feature type="region of interest" description="Disordered" evidence="8">
    <location>
        <begin position="1"/>
        <end position="32"/>
    </location>
</feature>
<keyword evidence="5 10" id="KW-0418">Kinase</keyword>
<dbReference type="PANTHER" id="PTHR24057">
    <property type="entry name" value="GLYCOGEN SYNTHASE KINASE-3 ALPHA"/>
    <property type="match status" value="1"/>
</dbReference>
<dbReference type="PANTHER" id="PTHR24057:SF0">
    <property type="entry name" value="PROTEIN KINASE SHAGGY-RELATED"/>
    <property type="match status" value="1"/>
</dbReference>
<dbReference type="InterPro" id="IPR011009">
    <property type="entry name" value="Kinase-like_dom_sf"/>
</dbReference>
<reference evidence="10" key="1">
    <citation type="submission" date="2019-03" db="EMBL/GenBank/DDBJ databases">
        <title>Improved annotation for the trematode Fasciola hepatica.</title>
        <authorList>
            <person name="Choi Y.-J."/>
            <person name="Martin J."/>
            <person name="Mitreva M."/>
        </authorList>
    </citation>
    <scope>NUCLEOTIDE SEQUENCE [LARGE SCALE GENOMIC DNA]</scope>
</reference>
<keyword evidence="6 7" id="KW-0067">ATP-binding</keyword>
<evidence type="ECO:0000256" key="5">
    <source>
        <dbReference type="ARBA" id="ARBA00022777"/>
    </source>
</evidence>
<feature type="binding site" evidence="7">
    <location>
        <position position="76"/>
    </location>
    <ligand>
        <name>ATP</name>
        <dbReference type="ChEBI" id="CHEBI:30616"/>
    </ligand>
</feature>
<dbReference type="GO" id="GO:0007165">
    <property type="term" value="P:signal transduction"/>
    <property type="evidence" value="ECO:0007669"/>
    <property type="project" value="TreeGrafter"/>
</dbReference>
<dbReference type="GO" id="GO:0005829">
    <property type="term" value="C:cytosol"/>
    <property type="evidence" value="ECO:0007669"/>
    <property type="project" value="TreeGrafter"/>
</dbReference>
<feature type="domain" description="Protein kinase" evidence="9">
    <location>
        <begin position="47"/>
        <end position="331"/>
    </location>
</feature>
<dbReference type="CDD" id="cd14137">
    <property type="entry name" value="STKc_GSK3"/>
    <property type="match status" value="1"/>
</dbReference>
<dbReference type="InterPro" id="IPR017441">
    <property type="entry name" value="Protein_kinase_ATP_BS"/>
</dbReference>
<evidence type="ECO:0000256" key="1">
    <source>
        <dbReference type="ARBA" id="ARBA00005527"/>
    </source>
</evidence>
<feature type="compositionally biased region" description="Basic and acidic residues" evidence="8">
    <location>
        <begin position="1"/>
        <end position="12"/>
    </location>
</feature>
<comment type="similarity">
    <text evidence="1">Belongs to the protein kinase superfamily. CMGC Ser/Thr protein kinase family. GSK-3 subfamily.</text>
</comment>
<dbReference type="GO" id="GO:0030424">
    <property type="term" value="C:axon"/>
    <property type="evidence" value="ECO:0007669"/>
    <property type="project" value="TreeGrafter"/>
</dbReference>
<dbReference type="GO" id="GO:0004674">
    <property type="term" value="F:protein serine/threonine kinase activity"/>
    <property type="evidence" value="ECO:0007669"/>
    <property type="project" value="UniProtKB-KW"/>
</dbReference>
<dbReference type="SUPFAM" id="SSF56112">
    <property type="entry name" value="Protein kinase-like (PK-like)"/>
    <property type="match status" value="1"/>
</dbReference>
<organism evidence="10 11">
    <name type="scientific">Fasciola hepatica</name>
    <name type="common">Liver fluke</name>
    <dbReference type="NCBI Taxonomy" id="6192"/>
    <lineage>
        <taxon>Eukaryota</taxon>
        <taxon>Metazoa</taxon>
        <taxon>Spiralia</taxon>
        <taxon>Lophotrochozoa</taxon>
        <taxon>Platyhelminthes</taxon>
        <taxon>Trematoda</taxon>
        <taxon>Digenea</taxon>
        <taxon>Plagiorchiida</taxon>
        <taxon>Echinostomata</taxon>
        <taxon>Echinostomatoidea</taxon>
        <taxon>Fasciolidae</taxon>
        <taxon>Fasciola</taxon>
    </lineage>
</organism>
<evidence type="ECO:0000256" key="8">
    <source>
        <dbReference type="SAM" id="MobiDB-lite"/>
    </source>
</evidence>
<dbReference type="InterPro" id="IPR000719">
    <property type="entry name" value="Prot_kinase_dom"/>
</dbReference>
<dbReference type="InterPro" id="IPR039192">
    <property type="entry name" value="STKc_GSK3"/>
</dbReference>
<evidence type="ECO:0000259" key="9">
    <source>
        <dbReference type="PROSITE" id="PS50011"/>
    </source>
</evidence>
<dbReference type="PROSITE" id="PS00108">
    <property type="entry name" value="PROTEIN_KINASE_ST"/>
    <property type="match status" value="1"/>
</dbReference>
<accession>A0A4E0R463</accession>
<feature type="compositionally biased region" description="Polar residues" evidence="8">
    <location>
        <begin position="536"/>
        <end position="570"/>
    </location>
</feature>
<dbReference type="PROSITE" id="PS50011">
    <property type="entry name" value="PROTEIN_KINASE_DOM"/>
    <property type="match status" value="1"/>
</dbReference>
<evidence type="ECO:0000256" key="7">
    <source>
        <dbReference type="PROSITE-ProRule" id="PRU10141"/>
    </source>
</evidence>
<keyword evidence="11" id="KW-1185">Reference proteome</keyword>
<dbReference type="AlphaFoldDB" id="A0A4E0R463"/>
<dbReference type="Gene3D" id="3.30.200.20">
    <property type="entry name" value="Phosphorylase Kinase, domain 1"/>
    <property type="match status" value="1"/>
</dbReference>
<dbReference type="Gene3D" id="1.10.510.10">
    <property type="entry name" value="Transferase(Phosphotransferase) domain 1"/>
    <property type="match status" value="1"/>
</dbReference>
<feature type="compositionally biased region" description="Polar residues" evidence="8">
    <location>
        <begin position="516"/>
        <end position="525"/>
    </location>
</feature>
<evidence type="ECO:0000313" key="11">
    <source>
        <dbReference type="Proteomes" id="UP000230066"/>
    </source>
</evidence>
<gene>
    <name evidence="10" type="ORF">D915_006277</name>
</gene>
<evidence type="ECO:0000256" key="3">
    <source>
        <dbReference type="ARBA" id="ARBA00022679"/>
    </source>
</evidence>
<dbReference type="GO" id="GO:0090090">
    <property type="term" value="P:negative regulation of canonical Wnt signaling pathway"/>
    <property type="evidence" value="ECO:0007669"/>
    <property type="project" value="TreeGrafter"/>
</dbReference>
<comment type="caution">
    <text evidence="10">The sequence shown here is derived from an EMBL/GenBank/DDBJ whole genome shotgun (WGS) entry which is preliminary data.</text>
</comment>
<dbReference type="Proteomes" id="UP000230066">
    <property type="component" value="Unassembled WGS sequence"/>
</dbReference>
<dbReference type="InterPro" id="IPR050591">
    <property type="entry name" value="GSK-3"/>
</dbReference>
<proteinExistence type="inferred from homology"/>
<evidence type="ECO:0000256" key="6">
    <source>
        <dbReference type="ARBA" id="ARBA00022840"/>
    </source>
</evidence>
<keyword evidence="3" id="KW-0808">Transferase</keyword>
<keyword evidence="4 7" id="KW-0547">Nucleotide-binding</keyword>
<evidence type="ECO:0000256" key="2">
    <source>
        <dbReference type="ARBA" id="ARBA00022527"/>
    </source>
</evidence>